<evidence type="ECO:0000313" key="2">
    <source>
        <dbReference type="Proteomes" id="UP000070134"/>
    </source>
</evidence>
<dbReference type="SUPFAM" id="SSF141457">
    <property type="entry name" value="BH3618-like"/>
    <property type="match status" value="1"/>
</dbReference>
<evidence type="ECO:0000313" key="1">
    <source>
        <dbReference type="EMBL" id="AMM31399.1"/>
    </source>
</evidence>
<dbReference type="GO" id="GO:0044780">
    <property type="term" value="P:bacterial-type flagellum assembly"/>
    <property type="evidence" value="ECO:0007669"/>
    <property type="project" value="InterPro"/>
</dbReference>
<dbReference type="RefSeq" id="WP_066495313.1">
    <property type="nucleotide sequence ID" value="NZ_BJMO01000012.1"/>
</dbReference>
<dbReference type="Gene3D" id="2.30.290.10">
    <property type="entry name" value="BH3618-like"/>
    <property type="match status" value="1"/>
</dbReference>
<proteinExistence type="predicted"/>
<dbReference type="Pfam" id="PF02623">
    <property type="entry name" value="FliW"/>
    <property type="match status" value="1"/>
</dbReference>
<dbReference type="STRING" id="37927.SA2016_0709"/>
<sequence>MSALAFAEPLPGLAPHTDYLLEAVDGAPGLFSLCPPGDPAIRLFVLDAAVYVPGYSPDIAAQTARIGLGEQDRPRILVVATPAGGATTVNLAAPVLVNEVDGRAVQAVLEGWPVRAGLGAQ</sequence>
<dbReference type="InterPro" id="IPR024046">
    <property type="entry name" value="Flagellar_assmbl_FliW_dom_sf"/>
</dbReference>
<dbReference type="OrthoDB" id="3268119at2"/>
<dbReference type="InterPro" id="IPR003775">
    <property type="entry name" value="Flagellar_assembly_factor_FliW"/>
</dbReference>
<gene>
    <name evidence="1" type="ORF">SA2016_0709</name>
</gene>
<name>A0A126ZW39_9MICC</name>
<dbReference type="Proteomes" id="UP000070134">
    <property type="component" value="Chromosome"/>
</dbReference>
<keyword evidence="2" id="KW-1185">Reference proteome</keyword>
<dbReference type="EMBL" id="CP014518">
    <property type="protein sequence ID" value="AMM31399.1"/>
    <property type="molecule type" value="Genomic_DNA"/>
</dbReference>
<dbReference type="KEGG" id="satk:SA2016_0709"/>
<reference evidence="1 2" key="1">
    <citation type="submission" date="2016-02" db="EMBL/GenBank/DDBJ databases">
        <title>Complete genome of Sinomonas atrocyanea KCTC 3377.</title>
        <authorList>
            <person name="Kim K.M."/>
        </authorList>
    </citation>
    <scope>NUCLEOTIDE SEQUENCE [LARGE SCALE GENOMIC DNA]</scope>
    <source>
        <strain evidence="1 2">KCTC 3377</strain>
    </source>
</reference>
<organism evidence="1 2">
    <name type="scientific">Sinomonas atrocyanea</name>
    <dbReference type="NCBI Taxonomy" id="37927"/>
    <lineage>
        <taxon>Bacteria</taxon>
        <taxon>Bacillati</taxon>
        <taxon>Actinomycetota</taxon>
        <taxon>Actinomycetes</taxon>
        <taxon>Micrococcales</taxon>
        <taxon>Micrococcaceae</taxon>
        <taxon>Sinomonas</taxon>
    </lineage>
</organism>
<protein>
    <submittedName>
        <fullName evidence="1">Protein FliW</fullName>
    </submittedName>
</protein>
<accession>A0A126ZW39</accession>
<dbReference type="AlphaFoldDB" id="A0A126ZW39"/>